<gene>
    <name evidence="4" type="primary">fkbp15b</name>
</gene>
<feature type="compositionally biased region" description="Acidic residues" evidence="2">
    <location>
        <begin position="1215"/>
        <end position="1227"/>
    </location>
</feature>
<reference evidence="4" key="2">
    <citation type="submission" date="2025-09" db="UniProtKB">
        <authorList>
            <consortium name="Ensembl"/>
        </authorList>
    </citation>
    <scope>IDENTIFICATION</scope>
</reference>
<dbReference type="InterPro" id="IPR001179">
    <property type="entry name" value="PPIase_FKBP_dom"/>
</dbReference>
<evidence type="ECO:0000313" key="4">
    <source>
        <dbReference type="Ensembl" id="ENSOABP00000039580.2"/>
    </source>
</evidence>
<feature type="region of interest" description="Disordered" evidence="2">
    <location>
        <begin position="367"/>
        <end position="400"/>
    </location>
</feature>
<keyword evidence="1" id="KW-0697">Rotamase</keyword>
<proteinExistence type="predicted"/>
<feature type="compositionally biased region" description="Polar residues" evidence="2">
    <location>
        <begin position="34"/>
        <end position="58"/>
    </location>
</feature>
<name>A0A668UI99_OREAU</name>
<dbReference type="Pfam" id="PF00254">
    <property type="entry name" value="FKBP_C"/>
    <property type="match status" value="1"/>
</dbReference>
<evidence type="ECO:0000259" key="3">
    <source>
        <dbReference type="PROSITE" id="PS50059"/>
    </source>
</evidence>
<dbReference type="GO" id="GO:0003755">
    <property type="term" value="F:peptidyl-prolyl cis-trans isomerase activity"/>
    <property type="evidence" value="ECO:0007669"/>
    <property type="project" value="UniProtKB-KW"/>
</dbReference>
<keyword evidence="5" id="KW-1185">Reference proteome</keyword>
<dbReference type="SUPFAM" id="SSF54534">
    <property type="entry name" value="FKBP-like"/>
    <property type="match status" value="1"/>
</dbReference>
<feature type="compositionally biased region" description="Basic and acidic residues" evidence="2">
    <location>
        <begin position="976"/>
        <end position="1002"/>
    </location>
</feature>
<feature type="compositionally biased region" description="Basic and acidic residues" evidence="2">
    <location>
        <begin position="1087"/>
        <end position="1104"/>
    </location>
</feature>
<feature type="region of interest" description="Disordered" evidence="2">
    <location>
        <begin position="954"/>
        <end position="1227"/>
    </location>
</feature>
<feature type="region of interest" description="Disordered" evidence="2">
    <location>
        <begin position="743"/>
        <end position="766"/>
    </location>
</feature>
<dbReference type="Proteomes" id="UP000472276">
    <property type="component" value="Unassembled WGS sequence"/>
</dbReference>
<evidence type="ECO:0000256" key="1">
    <source>
        <dbReference type="PROSITE-ProRule" id="PRU00277"/>
    </source>
</evidence>
<sequence>MFVGDDEDGDFLSPTGGAKLASLFGLDQETSQGNESFQYTAPKQPRKSSNQAPSNQKPVPQPGAPAVLFATAVQAFRYINGQYMKQGKLGAAVLGNHTTKEYKLLLYLSQQKQVTSAKINVGFAFTVQQNNYCTFYDDQRQNWSLMFESEKLSSDFCKEVCLAKVNSAATLDVVVLQDLSLGEGQSVENGDSVEVVYTGWLLENHTFGQMFDSNQNKDKLLRLKIGAGKVIRGWEEGMLGMKKVGRRLIVIPPDLAYGSKGVPNRVPANSTLIFEAELRRVKFSKESGSDQASAGSRDSAAPSPALSIENLVPEPSAQAPSSGSGRPGEPPLRAKSNSLSEQLANPDATKAKLISRMAKMGQPMLPFLTGAASQPESSDSELEDTSGSRAKDHPVVSSPVPITTAPAAAAHVHPHPHAAPTSALLPVMSTVTAQPGLPTSSHVFQTPLAPSPLQPVGQVYPAPAVPYMGSGDVTSFLMTEARQHNTEIRLAVGKVGDKVDQLASKIDDLHRQGGLSTGLSTVSMETSMILHNIQRIVQENECLKKEVFEKSSRIEEQNRKIGDLINQNQRYMEQSHLMLEQRNDSLKSSSEQNQARLLQAEQDKLQCCSEEKLLFTALSSQHPLPLDLGSGQVRLTEDLASAAARVSQLQLEASAHQQKAAELQGKLSTALQDSESCCQRIAALEAQLEELKEEAERVQTQYRSEKQRRKETELKVNTMEEELQDLKTDKESLERVLSERKKKWQAERQRRDEEVEELRKSSQQELDNLRTQLRKARTSSDNAASEQLSQLQAELEQEWKSKCSQMLASAKEQHSRELAELTEQREGLQDKLTQLQEKFTALKQLRDSEEHSLLQQHKQNEELHALQEKYSALEQQGVTVRQKLQRRVAELESKLEEQEHSGDTAAEVKRVMNGVFHSLRGEFDLTESYTGQAVLGVIVTTIKNVTLQLLSAKGGSATRPIAKDEETEEEEEKEELENVKQQEEEPHHNVHINGETEVRKEEKEEEYVADSDSHQVRETRKDQEEAAEETVSELNTTTKAEHSESTDIHPVSMTELESEEMTITAAPAAECEVQEEEGQQPASESSAEDKDTSKSMDPDERSPEDGQDAVSETNAAVTSEACVDSLEEDGQHVGEINAASQKAFGPPSNPPPPPSALQNTSGEDTSLTGRIDEENGEEPFFQNTTPANPPAAPSEEEEEEEMSLKGRPPPAPLFGDDEDDDDLDWLN</sequence>
<evidence type="ECO:0000256" key="2">
    <source>
        <dbReference type="SAM" id="MobiDB-lite"/>
    </source>
</evidence>
<feature type="region of interest" description="Disordered" evidence="2">
    <location>
        <begin position="34"/>
        <end position="63"/>
    </location>
</feature>
<feature type="domain" description="PPIase FKBP-type" evidence="3">
    <location>
        <begin position="190"/>
        <end position="282"/>
    </location>
</feature>
<organism evidence="4 5">
    <name type="scientific">Oreochromis aureus</name>
    <name type="common">Israeli tilapia</name>
    <name type="synonym">Chromis aureus</name>
    <dbReference type="NCBI Taxonomy" id="47969"/>
    <lineage>
        <taxon>Eukaryota</taxon>
        <taxon>Metazoa</taxon>
        <taxon>Chordata</taxon>
        <taxon>Craniata</taxon>
        <taxon>Vertebrata</taxon>
        <taxon>Euteleostomi</taxon>
        <taxon>Actinopterygii</taxon>
        <taxon>Neopterygii</taxon>
        <taxon>Teleostei</taxon>
        <taxon>Neoteleostei</taxon>
        <taxon>Acanthomorphata</taxon>
        <taxon>Ovalentaria</taxon>
        <taxon>Cichlomorphae</taxon>
        <taxon>Cichliformes</taxon>
        <taxon>Cichlidae</taxon>
        <taxon>African cichlids</taxon>
        <taxon>Pseudocrenilabrinae</taxon>
        <taxon>Oreochromini</taxon>
        <taxon>Oreochromis</taxon>
    </lineage>
</organism>
<dbReference type="PROSITE" id="PS50059">
    <property type="entry name" value="FKBP_PPIASE"/>
    <property type="match status" value="1"/>
</dbReference>
<dbReference type="Gene3D" id="3.10.50.40">
    <property type="match status" value="1"/>
</dbReference>
<dbReference type="AlphaFoldDB" id="A0A668UI99"/>
<keyword evidence="1" id="KW-0413">Isomerase</keyword>
<feature type="compositionally biased region" description="Basic and acidic residues" evidence="2">
    <location>
        <begin position="743"/>
        <end position="762"/>
    </location>
</feature>
<dbReference type="Gene3D" id="1.10.287.1490">
    <property type="match status" value="1"/>
</dbReference>
<accession>A0A668UI99</accession>
<feature type="compositionally biased region" description="Polar residues" evidence="2">
    <location>
        <begin position="1156"/>
        <end position="1168"/>
    </location>
</feature>
<dbReference type="Pfam" id="PF23649">
    <property type="entry name" value="FKBP15"/>
    <property type="match status" value="1"/>
</dbReference>
<dbReference type="Ensembl" id="ENSOABT00000040664.2">
    <property type="protein sequence ID" value="ENSOABP00000039580.2"/>
    <property type="gene ID" value="ENSOABG00000017256.2"/>
</dbReference>
<dbReference type="PANTHER" id="PTHR44927">
    <property type="entry name" value="FK506-BINDING PROTEIN 15"/>
    <property type="match status" value="1"/>
</dbReference>
<reference evidence="4" key="1">
    <citation type="submission" date="2025-08" db="UniProtKB">
        <authorList>
            <consortium name="Ensembl"/>
        </authorList>
    </citation>
    <scope>IDENTIFICATION</scope>
</reference>
<dbReference type="GO" id="GO:0030426">
    <property type="term" value="C:growth cone"/>
    <property type="evidence" value="ECO:0007669"/>
    <property type="project" value="TreeGrafter"/>
</dbReference>
<dbReference type="InterPro" id="IPR056598">
    <property type="entry name" value="FKBP-15_dom"/>
</dbReference>
<feature type="region of interest" description="Disordered" evidence="2">
    <location>
        <begin position="285"/>
        <end position="304"/>
    </location>
</feature>
<dbReference type="InterPro" id="IPR046357">
    <property type="entry name" value="PPIase_dom_sf"/>
</dbReference>
<comment type="catalytic activity">
    <reaction evidence="1">
        <text>[protein]-peptidylproline (omega=180) = [protein]-peptidylproline (omega=0)</text>
        <dbReference type="Rhea" id="RHEA:16237"/>
        <dbReference type="Rhea" id="RHEA-COMP:10747"/>
        <dbReference type="Rhea" id="RHEA-COMP:10748"/>
        <dbReference type="ChEBI" id="CHEBI:83833"/>
        <dbReference type="ChEBI" id="CHEBI:83834"/>
        <dbReference type="EC" id="5.2.1.8"/>
    </reaction>
</comment>
<feature type="compositionally biased region" description="Basic and acidic residues" evidence="2">
    <location>
        <begin position="1011"/>
        <end position="1024"/>
    </location>
</feature>
<dbReference type="EC" id="5.2.1.8" evidence="1"/>
<protein>
    <recommendedName>
        <fullName evidence="1">peptidylprolyl isomerase</fullName>
        <ecNumber evidence="1">5.2.1.8</ecNumber>
    </recommendedName>
</protein>
<dbReference type="PANTHER" id="PTHR44927:SF1">
    <property type="entry name" value="FK506-BINDING PROTEIN 15"/>
    <property type="match status" value="1"/>
</dbReference>
<feature type="compositionally biased region" description="Acidic residues" evidence="2">
    <location>
        <begin position="965"/>
        <end position="975"/>
    </location>
</feature>
<evidence type="ECO:0000313" key="5">
    <source>
        <dbReference type="Proteomes" id="UP000472276"/>
    </source>
</evidence>
<feature type="region of interest" description="Disordered" evidence="2">
    <location>
        <begin position="314"/>
        <end position="345"/>
    </location>
</feature>